<organism evidence="2 3">
    <name type="scientific">Carboxydothermus ferrireducens DSM 11255</name>
    <dbReference type="NCBI Taxonomy" id="1119529"/>
    <lineage>
        <taxon>Bacteria</taxon>
        <taxon>Bacillati</taxon>
        <taxon>Bacillota</taxon>
        <taxon>Clostridia</taxon>
        <taxon>Thermoanaerobacterales</taxon>
        <taxon>Thermoanaerobacteraceae</taxon>
        <taxon>Carboxydothermus</taxon>
    </lineage>
</organism>
<dbReference type="EMBL" id="JACCBS010000002">
    <property type="protein sequence ID" value="NYE57406.1"/>
    <property type="molecule type" value="Genomic_DNA"/>
</dbReference>
<dbReference type="InterPro" id="IPR017896">
    <property type="entry name" value="4Fe4S_Fe-S-bd"/>
</dbReference>
<evidence type="ECO:0000313" key="3">
    <source>
        <dbReference type="Proteomes" id="UP000604066"/>
    </source>
</evidence>
<accession>A0ABX2R8A6</accession>
<evidence type="ECO:0000313" key="2">
    <source>
        <dbReference type="EMBL" id="NYE57406.1"/>
    </source>
</evidence>
<dbReference type="RefSeq" id="WP_028051749.1">
    <property type="nucleotide sequence ID" value="NZ_ATYG01000004.1"/>
</dbReference>
<keyword evidence="3" id="KW-1185">Reference proteome</keyword>
<feature type="domain" description="4Fe-4S ferredoxin-type" evidence="1">
    <location>
        <begin position="34"/>
        <end position="63"/>
    </location>
</feature>
<gene>
    <name evidence="2" type="ORF">HDG70_001121</name>
</gene>
<comment type="caution">
    <text evidence="2">The sequence shown here is derived from an EMBL/GenBank/DDBJ whole genome shotgun (WGS) entry which is preliminary data.</text>
</comment>
<evidence type="ECO:0000259" key="1">
    <source>
        <dbReference type="PROSITE" id="PS51379"/>
    </source>
</evidence>
<dbReference type="Pfam" id="PF12837">
    <property type="entry name" value="Fer4_6"/>
    <property type="match status" value="1"/>
</dbReference>
<reference evidence="2 3" key="1">
    <citation type="submission" date="2020-07" db="EMBL/GenBank/DDBJ databases">
        <title>Genomic Encyclopedia of Type Strains, Phase III (KMG-III): the genomes of soil and plant-associated and newly described type strains.</title>
        <authorList>
            <person name="Whitman W."/>
        </authorList>
    </citation>
    <scope>NUCLEOTIDE SEQUENCE [LARGE SCALE GENOMIC DNA]</scope>
    <source>
        <strain evidence="2 3">DSM 11255</strain>
    </source>
</reference>
<proteinExistence type="predicted"/>
<dbReference type="SUPFAM" id="SSF54862">
    <property type="entry name" value="4Fe-4S ferredoxins"/>
    <property type="match status" value="1"/>
</dbReference>
<dbReference type="Gene3D" id="3.30.70.20">
    <property type="match status" value="1"/>
</dbReference>
<dbReference type="PROSITE" id="PS51379">
    <property type="entry name" value="4FE4S_FER_2"/>
    <property type="match status" value="1"/>
</dbReference>
<sequence>MTLYIDHEVCLREPCCPAAEVCSTKALVYDSGENKLFFNVDLCNGCGQCVQKCAYNALTLFETADELTAFLTKITKARETFASKFISLLGLKERP</sequence>
<name>A0ABX2R8A6_9THEO</name>
<protein>
    <submittedName>
        <fullName evidence="2">Fe-S-cluster-containing hydrogenase component 2</fullName>
    </submittedName>
</protein>
<dbReference type="Proteomes" id="UP000604066">
    <property type="component" value="Unassembled WGS sequence"/>
</dbReference>